<keyword evidence="3" id="KW-0472">Membrane</keyword>
<name>X6N4N5_RETFI</name>
<evidence type="ECO:0000256" key="3">
    <source>
        <dbReference type="SAM" id="Phobius"/>
    </source>
</evidence>
<keyword evidence="1" id="KW-0175">Coiled coil</keyword>
<protein>
    <submittedName>
        <fullName evidence="4">Uncharacterized protein</fullName>
    </submittedName>
</protein>
<feature type="region of interest" description="Disordered" evidence="2">
    <location>
        <begin position="252"/>
        <end position="271"/>
    </location>
</feature>
<organism evidence="4 5">
    <name type="scientific">Reticulomyxa filosa</name>
    <dbReference type="NCBI Taxonomy" id="46433"/>
    <lineage>
        <taxon>Eukaryota</taxon>
        <taxon>Sar</taxon>
        <taxon>Rhizaria</taxon>
        <taxon>Retaria</taxon>
        <taxon>Foraminifera</taxon>
        <taxon>Monothalamids</taxon>
        <taxon>Reticulomyxidae</taxon>
        <taxon>Reticulomyxa</taxon>
    </lineage>
</organism>
<proteinExistence type="predicted"/>
<keyword evidence="3" id="KW-0812">Transmembrane</keyword>
<dbReference type="EMBL" id="ASPP01011809">
    <property type="protein sequence ID" value="ETO21255.1"/>
    <property type="molecule type" value="Genomic_DNA"/>
</dbReference>
<reference evidence="4 5" key="1">
    <citation type="journal article" date="2013" name="Curr. Biol.">
        <title>The Genome of the Foraminiferan Reticulomyxa filosa.</title>
        <authorList>
            <person name="Glockner G."/>
            <person name="Hulsmann N."/>
            <person name="Schleicher M."/>
            <person name="Noegel A.A."/>
            <person name="Eichinger L."/>
            <person name="Gallinger C."/>
            <person name="Pawlowski J."/>
            <person name="Sierra R."/>
            <person name="Euteneuer U."/>
            <person name="Pillet L."/>
            <person name="Moustafa A."/>
            <person name="Platzer M."/>
            <person name="Groth M."/>
            <person name="Szafranski K."/>
            <person name="Schliwa M."/>
        </authorList>
    </citation>
    <scope>NUCLEOTIDE SEQUENCE [LARGE SCALE GENOMIC DNA]</scope>
</reference>
<keyword evidence="3" id="KW-1133">Transmembrane helix</keyword>
<accession>X6N4N5</accession>
<evidence type="ECO:0000313" key="4">
    <source>
        <dbReference type="EMBL" id="ETO21255.1"/>
    </source>
</evidence>
<sequence length="328" mass="36516">MHICDAKSDVKKKIKNIPRYLISETIRSQLENKDDFFFQPKRLRTDVSFSSKGAKTKDGKNEENQKDAMMLTLETEEKIEQKEQAKKITEKSDAHDPSKMMLGVSNPVKMLDASTSKSIFQQQKESEYIRTSELENHAGNTNGPCPAPLCLDLLSEVYANDKNHLSESPLLETDIRPHKHQTLETTAETTVATTAETTTTTTTETTATTAATTSADTYFCNRFTLTVTALGCLACLLLVALVMQWNCSNPDTLSTVSSDTPPSQPLTPLGDDKTMTTVNSDQNATIQSNSTLDYAHLLHEFKELQVEYNALQMKTDQIKQAQFCSNII</sequence>
<feature type="coiled-coil region" evidence="1">
    <location>
        <begin position="294"/>
        <end position="321"/>
    </location>
</feature>
<feature type="transmembrane region" description="Helical" evidence="3">
    <location>
        <begin position="223"/>
        <end position="243"/>
    </location>
</feature>
<evidence type="ECO:0000256" key="2">
    <source>
        <dbReference type="SAM" id="MobiDB-lite"/>
    </source>
</evidence>
<evidence type="ECO:0000313" key="5">
    <source>
        <dbReference type="Proteomes" id="UP000023152"/>
    </source>
</evidence>
<dbReference type="AlphaFoldDB" id="X6N4N5"/>
<gene>
    <name evidence="4" type="ORF">RFI_15951</name>
</gene>
<comment type="caution">
    <text evidence="4">The sequence shown here is derived from an EMBL/GenBank/DDBJ whole genome shotgun (WGS) entry which is preliminary data.</text>
</comment>
<keyword evidence="5" id="KW-1185">Reference proteome</keyword>
<evidence type="ECO:0000256" key="1">
    <source>
        <dbReference type="SAM" id="Coils"/>
    </source>
</evidence>
<dbReference type="Proteomes" id="UP000023152">
    <property type="component" value="Unassembled WGS sequence"/>
</dbReference>
<feature type="compositionally biased region" description="Polar residues" evidence="2">
    <location>
        <begin position="252"/>
        <end position="261"/>
    </location>
</feature>